<feature type="region of interest" description="Disordered" evidence="1">
    <location>
        <begin position="63"/>
        <end position="130"/>
    </location>
</feature>
<feature type="region of interest" description="Disordered" evidence="1">
    <location>
        <begin position="39"/>
        <end position="58"/>
    </location>
</feature>
<feature type="compositionally biased region" description="Basic residues" evidence="1">
    <location>
        <begin position="1"/>
        <end position="10"/>
    </location>
</feature>
<organism evidence="2 3">
    <name type="scientific">Diplocarpon coronariae</name>
    <dbReference type="NCBI Taxonomy" id="2795749"/>
    <lineage>
        <taxon>Eukaryota</taxon>
        <taxon>Fungi</taxon>
        <taxon>Dikarya</taxon>
        <taxon>Ascomycota</taxon>
        <taxon>Pezizomycotina</taxon>
        <taxon>Leotiomycetes</taxon>
        <taxon>Helotiales</taxon>
        <taxon>Drepanopezizaceae</taxon>
        <taxon>Diplocarpon</taxon>
    </lineage>
</organism>
<proteinExistence type="predicted"/>
<comment type="caution">
    <text evidence="2">The sequence shown here is derived from an EMBL/GenBank/DDBJ whole genome shotgun (WGS) entry which is preliminary data.</text>
</comment>
<name>A0A218Z9V5_9HELO</name>
<evidence type="ECO:0000313" key="3">
    <source>
        <dbReference type="Proteomes" id="UP000242519"/>
    </source>
</evidence>
<gene>
    <name evidence="2" type="ORF">B2J93_1599</name>
</gene>
<protein>
    <submittedName>
        <fullName evidence="2">Uncharacterized protein</fullName>
    </submittedName>
</protein>
<evidence type="ECO:0000313" key="2">
    <source>
        <dbReference type="EMBL" id="OWP04045.1"/>
    </source>
</evidence>
<feature type="region of interest" description="Disordered" evidence="1">
    <location>
        <begin position="1"/>
        <end position="29"/>
    </location>
</feature>
<feature type="compositionally biased region" description="Polar residues" evidence="1">
    <location>
        <begin position="42"/>
        <end position="51"/>
    </location>
</feature>
<evidence type="ECO:0000256" key="1">
    <source>
        <dbReference type="SAM" id="MobiDB-lite"/>
    </source>
</evidence>
<dbReference type="InParanoid" id="A0A218Z9V5"/>
<feature type="compositionally biased region" description="Basic and acidic residues" evidence="1">
    <location>
        <begin position="82"/>
        <end position="106"/>
    </location>
</feature>
<dbReference type="Proteomes" id="UP000242519">
    <property type="component" value="Unassembled WGS sequence"/>
</dbReference>
<dbReference type="AlphaFoldDB" id="A0A218Z9V5"/>
<keyword evidence="3" id="KW-1185">Reference proteome</keyword>
<dbReference type="EMBL" id="MZNU01000138">
    <property type="protein sequence ID" value="OWP04045.1"/>
    <property type="molecule type" value="Genomic_DNA"/>
</dbReference>
<reference evidence="2 3" key="1">
    <citation type="submission" date="2017-04" db="EMBL/GenBank/DDBJ databases">
        <title>Draft genome sequence of Marssonina coronaria NL1: causal agent of apple blotch.</title>
        <authorList>
            <person name="Cheng Q."/>
        </authorList>
    </citation>
    <scope>NUCLEOTIDE SEQUENCE [LARGE SCALE GENOMIC DNA]</scope>
    <source>
        <strain evidence="2 3">NL1</strain>
    </source>
</reference>
<accession>A0A218Z9V5</accession>
<sequence>MAPGMRRTRAVRGQQRPSPPTSLSPGVADVGWVLTAPHKYRTSSSQGQRIASDSRMPLDQIGRRRHARGGEKGVQANATLETTRRRQEKREIQRRETWSQRARERAGSVTLGRPTGAESTGEGAGGWSGADAAACIRRRRRGARGLEARPRSRDGRRGEDLEHSSACLSLSLRLRLCLFLFLSQRLQ</sequence>